<evidence type="ECO:0000313" key="2">
    <source>
        <dbReference type="Proteomes" id="UP000827872"/>
    </source>
</evidence>
<sequence>MEPHDIVQSTIAHAVLLERGDGIFFTAEVIELQNVTANLHGGLRKDSGICSSSEDDIGVGVEGGDESRREPRRPWPIAQQNNPEKPPLQHRRRPLDVHSQGGLRDSWMSKWNTKVGDGRGRNPSEMPIKADLRSLHEC</sequence>
<dbReference type="EMBL" id="CM037630">
    <property type="protein sequence ID" value="KAH7987166.1"/>
    <property type="molecule type" value="Genomic_DNA"/>
</dbReference>
<organism evidence="1 2">
    <name type="scientific">Sphaerodactylus townsendi</name>
    <dbReference type="NCBI Taxonomy" id="933632"/>
    <lineage>
        <taxon>Eukaryota</taxon>
        <taxon>Metazoa</taxon>
        <taxon>Chordata</taxon>
        <taxon>Craniata</taxon>
        <taxon>Vertebrata</taxon>
        <taxon>Euteleostomi</taxon>
        <taxon>Lepidosauria</taxon>
        <taxon>Squamata</taxon>
        <taxon>Bifurcata</taxon>
        <taxon>Gekkota</taxon>
        <taxon>Sphaerodactylidae</taxon>
        <taxon>Sphaerodactylus</taxon>
    </lineage>
</organism>
<name>A0ACB8E508_9SAUR</name>
<evidence type="ECO:0000313" key="1">
    <source>
        <dbReference type="EMBL" id="KAH7987166.1"/>
    </source>
</evidence>
<comment type="caution">
    <text evidence="1">The sequence shown here is derived from an EMBL/GenBank/DDBJ whole genome shotgun (WGS) entry which is preliminary data.</text>
</comment>
<dbReference type="Proteomes" id="UP000827872">
    <property type="component" value="Linkage Group LG17"/>
</dbReference>
<gene>
    <name evidence="1" type="ORF">K3G42_001140</name>
</gene>
<proteinExistence type="predicted"/>
<protein>
    <submittedName>
        <fullName evidence="1">Uncharacterized protein</fullName>
    </submittedName>
</protein>
<reference evidence="1" key="1">
    <citation type="submission" date="2021-08" db="EMBL/GenBank/DDBJ databases">
        <title>The first chromosome-level gecko genome reveals the dynamic sex chromosomes of Neotropical dwarf geckos (Sphaerodactylidae: Sphaerodactylus).</title>
        <authorList>
            <person name="Pinto B.J."/>
            <person name="Keating S.E."/>
            <person name="Gamble T."/>
        </authorList>
    </citation>
    <scope>NUCLEOTIDE SEQUENCE</scope>
    <source>
        <strain evidence="1">TG3544</strain>
    </source>
</reference>
<keyword evidence="2" id="KW-1185">Reference proteome</keyword>
<accession>A0ACB8E508</accession>